<proteinExistence type="predicted"/>
<dbReference type="GO" id="GO:0009055">
    <property type="term" value="F:electron transfer activity"/>
    <property type="evidence" value="ECO:0007669"/>
    <property type="project" value="InterPro"/>
</dbReference>
<dbReference type="EMBL" id="JAZHOG010000005">
    <property type="protein sequence ID" value="MEJ8567698.1"/>
    <property type="molecule type" value="Genomic_DNA"/>
</dbReference>
<protein>
    <recommendedName>
        <fullName evidence="4">Cytochrome c</fullName>
    </recommendedName>
</protein>
<reference evidence="2 3" key="1">
    <citation type="submission" date="2024-02" db="EMBL/GenBank/DDBJ databases">
        <title>A novel Wenzhouxiangellaceae bacterium, isolated from coastal sediments.</title>
        <authorList>
            <person name="Du Z.-J."/>
            <person name="Ye Y.-Q."/>
            <person name="Zhang X.-Y."/>
        </authorList>
    </citation>
    <scope>NUCLEOTIDE SEQUENCE [LARGE SCALE GENOMIC DNA]</scope>
    <source>
        <strain evidence="2 3">CH-27</strain>
    </source>
</reference>
<evidence type="ECO:0008006" key="4">
    <source>
        <dbReference type="Google" id="ProtNLM"/>
    </source>
</evidence>
<dbReference type="InterPro" id="IPR010980">
    <property type="entry name" value="Cyt_c/b562"/>
</dbReference>
<comment type="caution">
    <text evidence="2">The sequence shown here is derived from an EMBL/GenBank/DDBJ whole genome shotgun (WGS) entry which is preliminary data.</text>
</comment>
<dbReference type="RefSeq" id="WP_354695023.1">
    <property type="nucleotide sequence ID" value="NZ_JAZHOG010000005.1"/>
</dbReference>
<dbReference type="GO" id="GO:0020037">
    <property type="term" value="F:heme binding"/>
    <property type="evidence" value="ECO:0007669"/>
    <property type="project" value="InterPro"/>
</dbReference>
<feature type="chain" id="PRO_5044004423" description="Cytochrome c" evidence="1">
    <location>
        <begin position="30"/>
        <end position="145"/>
    </location>
</feature>
<dbReference type="GO" id="GO:0022900">
    <property type="term" value="P:electron transport chain"/>
    <property type="evidence" value="ECO:0007669"/>
    <property type="project" value="InterPro"/>
</dbReference>
<evidence type="ECO:0000313" key="2">
    <source>
        <dbReference type="EMBL" id="MEJ8567698.1"/>
    </source>
</evidence>
<organism evidence="2 3">
    <name type="scientific">Elongatibacter sediminis</name>
    <dbReference type="NCBI Taxonomy" id="3119006"/>
    <lineage>
        <taxon>Bacteria</taxon>
        <taxon>Pseudomonadati</taxon>
        <taxon>Pseudomonadota</taxon>
        <taxon>Gammaproteobacteria</taxon>
        <taxon>Chromatiales</taxon>
        <taxon>Wenzhouxiangellaceae</taxon>
        <taxon>Elongatibacter</taxon>
    </lineage>
</organism>
<evidence type="ECO:0000256" key="1">
    <source>
        <dbReference type="SAM" id="SignalP"/>
    </source>
</evidence>
<name>A0AAW9RC49_9GAMM</name>
<keyword evidence="3" id="KW-1185">Reference proteome</keyword>
<keyword evidence="1" id="KW-0732">Signal</keyword>
<dbReference type="Proteomes" id="UP001359886">
    <property type="component" value="Unassembled WGS sequence"/>
</dbReference>
<accession>A0AAW9RC49</accession>
<gene>
    <name evidence="2" type="ORF">V3330_08690</name>
</gene>
<dbReference type="AlphaFoldDB" id="A0AAW9RC49"/>
<dbReference type="SUPFAM" id="SSF47175">
    <property type="entry name" value="Cytochromes"/>
    <property type="match status" value="1"/>
</dbReference>
<dbReference type="GO" id="GO:0005506">
    <property type="term" value="F:iron ion binding"/>
    <property type="evidence" value="ECO:0007669"/>
    <property type="project" value="InterPro"/>
</dbReference>
<evidence type="ECO:0000313" key="3">
    <source>
        <dbReference type="Proteomes" id="UP001359886"/>
    </source>
</evidence>
<feature type="signal peptide" evidence="1">
    <location>
        <begin position="1"/>
        <end position="29"/>
    </location>
</feature>
<sequence length="145" mass="15396">MHPTGSAAIVIVLLASATLTTFGPASAQAADTQTVKDIMTQQVVPASDTIWGASELATDAEWKPVGDAARVLVKAGESLSGGGASEVEQAWIAQPEWQAFNQQMIDAARQILIAVEQRDEEALFNIGNDALYPPCAGCHERYMPK</sequence>